<proteinExistence type="predicted"/>
<dbReference type="Pfam" id="PF21021">
    <property type="entry name" value="FAF1"/>
    <property type="match status" value="1"/>
</dbReference>
<dbReference type="EMBL" id="GBHO01007052">
    <property type="protein sequence ID" value="JAG36552.1"/>
    <property type="molecule type" value="Transcribed_RNA"/>
</dbReference>
<evidence type="ECO:0000259" key="1">
    <source>
        <dbReference type="SMART" id="SM00594"/>
    </source>
</evidence>
<sequence>MAFVRSESETTVEEKLTESLRFIAFFKRTFVPPETDPPPFYEGLLADASCSAWNAPAAKIKMLAVYLHNDGNPHSTDMAKHLLMPEVLEVLKEHCVLWGWDVSSPHNWHLICEMVMDNFGNSSGEMFQELEESHFPCIVLLSRGKEGIDLIQVVGPSASKFNTLSALYYAVDLFEGKIKPGLIHKETSKKQKSLFCGGSWTKVTEAMAINANMATYKFTSNFIKSETPQIPEEANESQDKFDIDLNEILKVRQVLDWSSIPSHFSVGRLKTKNEKMLTLFELMMGELKSRKD</sequence>
<dbReference type="InterPro" id="IPR049483">
    <property type="entry name" value="FAF1_2-like_UAS"/>
</dbReference>
<dbReference type="InterPro" id="IPR006577">
    <property type="entry name" value="UAS"/>
</dbReference>
<accession>A0A0A9YU40</accession>
<dbReference type="AlphaFoldDB" id="A0A0A9YU40"/>
<protein>
    <submittedName>
        <fullName evidence="2">FAS-associated factor 1</fullName>
    </submittedName>
</protein>
<feature type="domain" description="UAS" evidence="1">
    <location>
        <begin position="21"/>
        <end position="168"/>
    </location>
</feature>
<dbReference type="SMART" id="SM00594">
    <property type="entry name" value="UAS"/>
    <property type="match status" value="1"/>
</dbReference>
<reference evidence="2" key="2">
    <citation type="submission" date="2014-07" db="EMBL/GenBank/DDBJ databases">
        <authorList>
            <person name="Hull J."/>
        </authorList>
    </citation>
    <scope>NUCLEOTIDE SEQUENCE</scope>
</reference>
<gene>
    <name evidence="2" type="primary">Faf1_1</name>
    <name evidence="2" type="ORF">CM83_99760</name>
</gene>
<evidence type="ECO:0000313" key="2">
    <source>
        <dbReference type="EMBL" id="JAG36552.1"/>
    </source>
</evidence>
<reference evidence="2" key="1">
    <citation type="journal article" date="2014" name="PLoS ONE">
        <title>Transcriptome-Based Identification of ABC Transporters in the Western Tarnished Plant Bug Lygus hesperus.</title>
        <authorList>
            <person name="Hull J.J."/>
            <person name="Chaney K."/>
            <person name="Geib S.M."/>
            <person name="Fabrick J.A."/>
            <person name="Brent C.S."/>
            <person name="Walsh D."/>
            <person name="Lavine L.C."/>
        </authorList>
    </citation>
    <scope>NUCLEOTIDE SEQUENCE</scope>
</reference>
<feature type="non-terminal residue" evidence="2">
    <location>
        <position position="292"/>
    </location>
</feature>
<organism evidence="2">
    <name type="scientific">Lygus hesperus</name>
    <name type="common">Western plant bug</name>
    <dbReference type="NCBI Taxonomy" id="30085"/>
    <lineage>
        <taxon>Eukaryota</taxon>
        <taxon>Metazoa</taxon>
        <taxon>Ecdysozoa</taxon>
        <taxon>Arthropoda</taxon>
        <taxon>Hexapoda</taxon>
        <taxon>Insecta</taxon>
        <taxon>Pterygota</taxon>
        <taxon>Neoptera</taxon>
        <taxon>Paraneoptera</taxon>
        <taxon>Hemiptera</taxon>
        <taxon>Heteroptera</taxon>
        <taxon>Panheteroptera</taxon>
        <taxon>Cimicomorpha</taxon>
        <taxon>Miridae</taxon>
        <taxon>Mirini</taxon>
        <taxon>Lygus</taxon>
    </lineage>
</organism>
<dbReference type="Gene3D" id="3.40.30.10">
    <property type="entry name" value="Glutaredoxin"/>
    <property type="match status" value="1"/>
</dbReference>
<name>A0A0A9YU40_LYGHE</name>